<evidence type="ECO:0000313" key="2">
    <source>
        <dbReference type="EMBL" id="MBN7825037.1"/>
    </source>
</evidence>
<accession>A0A939DLW4</accession>
<gene>
    <name evidence="2" type="ORF">J0A66_07360</name>
</gene>
<dbReference type="InterPro" id="IPR002575">
    <property type="entry name" value="Aminoglycoside_PTrfase"/>
</dbReference>
<dbReference type="CDD" id="cd05154">
    <property type="entry name" value="ACAD10_11_N-like"/>
    <property type="match status" value="1"/>
</dbReference>
<feature type="domain" description="Aminoglycoside phosphotransferase" evidence="1">
    <location>
        <begin position="38"/>
        <end position="263"/>
    </location>
</feature>
<dbReference type="Proteomes" id="UP000664654">
    <property type="component" value="Unassembled WGS sequence"/>
</dbReference>
<dbReference type="SUPFAM" id="SSF56112">
    <property type="entry name" value="Protein kinase-like (PK-like)"/>
    <property type="match status" value="1"/>
</dbReference>
<dbReference type="RefSeq" id="WP_206573144.1">
    <property type="nucleotide sequence ID" value="NZ_JAFKCV010000003.1"/>
</dbReference>
<dbReference type="PANTHER" id="PTHR47829:SF1">
    <property type="entry name" value="HAD FAMILY PHOSPHATASE"/>
    <property type="match status" value="1"/>
</dbReference>
<protein>
    <submittedName>
        <fullName evidence="2">Phosphotransferase family protein</fullName>
    </submittedName>
</protein>
<dbReference type="InterPro" id="IPR011009">
    <property type="entry name" value="Kinase-like_dom_sf"/>
</dbReference>
<keyword evidence="3" id="KW-1185">Reference proteome</keyword>
<dbReference type="Gene3D" id="3.30.200.20">
    <property type="entry name" value="Phosphorylase Kinase, domain 1"/>
    <property type="match status" value="1"/>
</dbReference>
<name>A0A939DLW4_9ALTE</name>
<dbReference type="EMBL" id="JAFKCV010000003">
    <property type="protein sequence ID" value="MBN7825037.1"/>
    <property type="molecule type" value="Genomic_DNA"/>
</dbReference>
<reference evidence="2" key="1">
    <citation type="submission" date="2021-03" db="EMBL/GenBank/DDBJ databases">
        <title>novel species isolated from a fishpond in China.</title>
        <authorList>
            <person name="Lu H."/>
            <person name="Cai Z."/>
        </authorList>
    </citation>
    <scope>NUCLEOTIDE SEQUENCE</scope>
    <source>
        <strain evidence="2">JCM 30855</strain>
    </source>
</reference>
<organism evidence="2 3">
    <name type="scientific">Bowmanella dokdonensis</name>
    <dbReference type="NCBI Taxonomy" id="751969"/>
    <lineage>
        <taxon>Bacteria</taxon>
        <taxon>Pseudomonadati</taxon>
        <taxon>Pseudomonadota</taxon>
        <taxon>Gammaproteobacteria</taxon>
        <taxon>Alteromonadales</taxon>
        <taxon>Alteromonadaceae</taxon>
        <taxon>Bowmanella</taxon>
    </lineage>
</organism>
<dbReference type="Gene3D" id="3.90.1200.10">
    <property type="match status" value="1"/>
</dbReference>
<sequence length="351" mass="40065">MREQDNTIAPRDGEHLPLERVDQWLKSQCPHLQGQPQIRQFPAGASNLTYRLAYDNDTFILRRPPFGKLPAGAHDVAREAKLMQALKPHYPYVPEVRLICTDHRVMACDFYLMSEVRGLILRRELPDSLPASPTTSDSLCRIYIEGLARLHNLDIKCCGLEGLGKGEGYMQRQISGWRKRLERAKTEDVADFLPISEWLDANQPAEDSPCVIHNDYRFDNLVLDPDSLEVIGVLDWELATLGDPLMDLGSALAYWVEPQDHTIMQQVRLQPTHLPGMLSRDDMVAAYFEATGRDPVPFGYYQIFGLFRLAGIVQQIYQRYFTGQTKDARFAGFGHLSNHLHQRCLALMEQQ</sequence>
<dbReference type="Pfam" id="PF01636">
    <property type="entry name" value="APH"/>
    <property type="match status" value="1"/>
</dbReference>
<dbReference type="InterPro" id="IPR052898">
    <property type="entry name" value="ACAD10-like"/>
</dbReference>
<dbReference type="AlphaFoldDB" id="A0A939DLW4"/>
<dbReference type="InterPro" id="IPR041726">
    <property type="entry name" value="ACAD10_11_N"/>
</dbReference>
<proteinExistence type="predicted"/>
<comment type="caution">
    <text evidence="2">The sequence shown here is derived from an EMBL/GenBank/DDBJ whole genome shotgun (WGS) entry which is preliminary data.</text>
</comment>
<evidence type="ECO:0000259" key="1">
    <source>
        <dbReference type="Pfam" id="PF01636"/>
    </source>
</evidence>
<dbReference type="PANTHER" id="PTHR47829">
    <property type="entry name" value="HYDROLASE, PUTATIVE (AFU_ORTHOLOGUE AFUA_1G12880)-RELATED"/>
    <property type="match status" value="1"/>
</dbReference>
<evidence type="ECO:0000313" key="3">
    <source>
        <dbReference type="Proteomes" id="UP000664654"/>
    </source>
</evidence>